<feature type="transmembrane region" description="Helical" evidence="1">
    <location>
        <begin position="237"/>
        <end position="254"/>
    </location>
</feature>
<feature type="transmembrane region" description="Helical" evidence="1">
    <location>
        <begin position="318"/>
        <end position="341"/>
    </location>
</feature>
<reference evidence="2" key="1">
    <citation type="journal article" date="2014" name="Int. J. Syst. Evol. Microbiol.">
        <title>Complete genome sequence of Corynebacterium casei LMG S-19264T (=DSM 44701T), isolated from a smear-ripened cheese.</title>
        <authorList>
            <consortium name="US DOE Joint Genome Institute (JGI-PGF)"/>
            <person name="Walter F."/>
            <person name="Albersmeier A."/>
            <person name="Kalinowski J."/>
            <person name="Ruckert C."/>
        </authorList>
    </citation>
    <scope>NUCLEOTIDE SEQUENCE</scope>
    <source>
        <strain evidence="2">CGMCC 1.10998</strain>
    </source>
</reference>
<gene>
    <name evidence="2" type="ORF">GCM10011396_56500</name>
</gene>
<name>A0A916XS23_9BURK</name>
<keyword evidence="1" id="KW-1133">Transmembrane helix</keyword>
<dbReference type="InterPro" id="IPR022134">
    <property type="entry name" value="DUF3667"/>
</dbReference>
<accession>A0A916XS23</accession>
<evidence type="ECO:0000256" key="1">
    <source>
        <dbReference type="SAM" id="Phobius"/>
    </source>
</evidence>
<reference evidence="2" key="2">
    <citation type="submission" date="2020-09" db="EMBL/GenBank/DDBJ databases">
        <authorList>
            <person name="Sun Q."/>
            <person name="Zhou Y."/>
        </authorList>
    </citation>
    <scope>NUCLEOTIDE SEQUENCE</scope>
    <source>
        <strain evidence="2">CGMCC 1.10998</strain>
    </source>
</reference>
<dbReference type="Pfam" id="PF12412">
    <property type="entry name" value="DUF3667"/>
    <property type="match status" value="1"/>
</dbReference>
<dbReference type="AlphaFoldDB" id="A0A916XS23"/>
<dbReference type="EMBL" id="BMED01000010">
    <property type="protein sequence ID" value="GGD01681.1"/>
    <property type="molecule type" value="Genomic_DNA"/>
</dbReference>
<feature type="transmembrane region" description="Helical" evidence="1">
    <location>
        <begin position="109"/>
        <end position="131"/>
    </location>
</feature>
<evidence type="ECO:0008006" key="4">
    <source>
        <dbReference type="Google" id="ProtNLM"/>
    </source>
</evidence>
<comment type="caution">
    <text evidence="2">The sequence shown here is derived from an EMBL/GenBank/DDBJ whole genome shotgun (WGS) entry which is preliminary data.</text>
</comment>
<evidence type="ECO:0000313" key="2">
    <source>
        <dbReference type="EMBL" id="GGD01681.1"/>
    </source>
</evidence>
<feature type="transmembrane region" description="Helical" evidence="1">
    <location>
        <begin position="287"/>
        <end position="306"/>
    </location>
</feature>
<protein>
    <recommendedName>
        <fullName evidence="4">DUF3667 domain-containing protein</fullName>
    </recommendedName>
</protein>
<sequence>MTSTATPQIDHREHPEQCADSTEIVHREHHGNCANCEHPAPENFCPACGQKTHIETPTLFEFIHEYLHHYVALEGTLTRTLWTLITGPGRLTTEYIAGRRQRYIKPLQLYLTISFIFFVLLGLFGSIVHVIPNTGGDEQTQAQVIIKNLHPGPRAASGADEDSAQDKAEAALELALDKKEQARDAAKDKAKPGGQMLSSDVPWINNFGARLERLKDEYMAHPDDTMAHLQKEGMRKLPYVVFMLMPIFAFLLRITYFRRRFVYGVHLVFVLHVHAFAYLLFLLSLLPFAPAGPLATVFVVYFVAALRKVYGGRWIPQILRALALFIVYGLFVAFGLLGLVISLI</sequence>
<dbReference type="Proteomes" id="UP000637423">
    <property type="component" value="Unassembled WGS sequence"/>
</dbReference>
<keyword evidence="1" id="KW-0472">Membrane</keyword>
<evidence type="ECO:0000313" key="3">
    <source>
        <dbReference type="Proteomes" id="UP000637423"/>
    </source>
</evidence>
<dbReference type="RefSeq" id="WP_188569530.1">
    <property type="nucleotide sequence ID" value="NZ_BMED01000010.1"/>
</dbReference>
<proteinExistence type="predicted"/>
<keyword evidence="3" id="KW-1185">Reference proteome</keyword>
<keyword evidence="1" id="KW-0812">Transmembrane</keyword>
<feature type="transmembrane region" description="Helical" evidence="1">
    <location>
        <begin position="261"/>
        <end position="281"/>
    </location>
</feature>
<organism evidence="2 3">
    <name type="scientific">Undibacterium terreum</name>
    <dbReference type="NCBI Taxonomy" id="1224302"/>
    <lineage>
        <taxon>Bacteria</taxon>
        <taxon>Pseudomonadati</taxon>
        <taxon>Pseudomonadota</taxon>
        <taxon>Betaproteobacteria</taxon>
        <taxon>Burkholderiales</taxon>
        <taxon>Oxalobacteraceae</taxon>
        <taxon>Undibacterium</taxon>
    </lineage>
</organism>